<keyword evidence="1" id="KW-1133">Transmembrane helix</keyword>
<organism>
    <name type="scientific">Ixodes scapularis</name>
    <name type="common">Black-legged tick</name>
    <name type="synonym">Deer tick</name>
    <dbReference type="NCBI Taxonomy" id="6945"/>
    <lineage>
        <taxon>Eukaryota</taxon>
        <taxon>Metazoa</taxon>
        <taxon>Ecdysozoa</taxon>
        <taxon>Arthropoda</taxon>
        <taxon>Chelicerata</taxon>
        <taxon>Arachnida</taxon>
        <taxon>Acari</taxon>
        <taxon>Parasitiformes</taxon>
        <taxon>Ixodida</taxon>
        <taxon>Ixodoidea</taxon>
        <taxon>Ixodidae</taxon>
        <taxon>Ixodinae</taxon>
        <taxon>Ixodes</taxon>
    </lineage>
</organism>
<dbReference type="VEuPathDB" id="VectorBase:ISCI001658"/>
<dbReference type="EnsemblMetazoa" id="ISCW001658-RA">
    <property type="protein sequence ID" value="ISCW001658-PA"/>
    <property type="gene ID" value="ISCW001658"/>
</dbReference>
<evidence type="ECO:0000256" key="1">
    <source>
        <dbReference type="SAM" id="Phobius"/>
    </source>
</evidence>
<keyword evidence="1" id="KW-0472">Membrane</keyword>
<protein>
    <submittedName>
        <fullName evidence="2 3">Uncharacterized protein</fullName>
    </submittedName>
</protein>
<dbReference type="EMBL" id="ABJB010071371">
    <property type="status" value="NOT_ANNOTATED_CDS"/>
    <property type="molecule type" value="Genomic_DNA"/>
</dbReference>
<evidence type="ECO:0000313" key="4">
    <source>
        <dbReference type="Proteomes" id="UP000001555"/>
    </source>
</evidence>
<dbReference type="EMBL" id="DS636787">
    <property type="protein sequence ID" value="EEC01581.1"/>
    <property type="molecule type" value="Genomic_DNA"/>
</dbReference>
<feature type="transmembrane region" description="Helical" evidence="1">
    <location>
        <begin position="12"/>
        <end position="29"/>
    </location>
</feature>
<dbReference type="VEuPathDB" id="VectorBase:ISCW001658"/>
<dbReference type="HOGENOM" id="CLU_3108724_0_0_1"/>
<gene>
    <name evidence="2" type="ORF">IscW_ISCW001658</name>
</gene>
<evidence type="ECO:0000313" key="3">
    <source>
        <dbReference type="EnsemblMetazoa" id="ISCW001658-PA"/>
    </source>
</evidence>
<evidence type="ECO:0000313" key="2">
    <source>
        <dbReference type="EMBL" id="EEC01581.1"/>
    </source>
</evidence>
<dbReference type="PaxDb" id="6945-B7P4Q9"/>
<dbReference type="Proteomes" id="UP000001555">
    <property type="component" value="Unassembled WGS sequence"/>
</dbReference>
<keyword evidence="4" id="KW-1185">Reference proteome</keyword>
<keyword evidence="1" id="KW-0812">Transmembrane</keyword>
<dbReference type="InParanoid" id="B7P4Q9"/>
<sequence length="51" mass="5823">MAALQTGIQRKAFCSLSLFFIYIYGTVLQNKWVHSHTSTLKCLCTVFALHM</sequence>
<dbReference type="AlphaFoldDB" id="B7P4Q9"/>
<reference evidence="3" key="2">
    <citation type="submission" date="2020-05" db="UniProtKB">
        <authorList>
            <consortium name="EnsemblMetazoa"/>
        </authorList>
    </citation>
    <scope>IDENTIFICATION</scope>
    <source>
        <strain evidence="3">wikel</strain>
    </source>
</reference>
<name>B7P4Q9_IXOSC</name>
<accession>B7P4Q9</accession>
<reference evidence="2 4" key="1">
    <citation type="submission" date="2008-03" db="EMBL/GenBank/DDBJ databases">
        <title>Annotation of Ixodes scapularis.</title>
        <authorList>
            <consortium name="Ixodes scapularis Genome Project Consortium"/>
            <person name="Caler E."/>
            <person name="Hannick L.I."/>
            <person name="Bidwell S."/>
            <person name="Joardar V."/>
            <person name="Thiagarajan M."/>
            <person name="Amedeo P."/>
            <person name="Galinsky K.J."/>
            <person name="Schobel S."/>
            <person name="Inman J."/>
            <person name="Hostetler J."/>
            <person name="Miller J."/>
            <person name="Hammond M."/>
            <person name="Megy K."/>
            <person name="Lawson D."/>
            <person name="Kodira C."/>
            <person name="Sutton G."/>
            <person name="Meyer J."/>
            <person name="Hill C.A."/>
            <person name="Birren B."/>
            <person name="Nene V."/>
            <person name="Collins F."/>
            <person name="Alarcon-Chaidez F."/>
            <person name="Wikel S."/>
            <person name="Strausberg R."/>
        </authorList>
    </citation>
    <scope>NUCLEOTIDE SEQUENCE [LARGE SCALE GENOMIC DNA]</scope>
    <source>
        <strain evidence="4">Wikel</strain>
        <strain evidence="2">Wikel colony</strain>
    </source>
</reference>
<proteinExistence type="predicted"/>